<dbReference type="EMBL" id="JACMSC010000015">
    <property type="protein sequence ID" value="KAG6486062.1"/>
    <property type="molecule type" value="Genomic_DNA"/>
</dbReference>
<name>A0A8J5KDU4_ZINOF</name>
<evidence type="ECO:0008006" key="3">
    <source>
        <dbReference type="Google" id="ProtNLM"/>
    </source>
</evidence>
<comment type="caution">
    <text evidence="1">The sequence shown here is derived from an EMBL/GenBank/DDBJ whole genome shotgun (WGS) entry which is preliminary data.</text>
</comment>
<dbReference type="AlphaFoldDB" id="A0A8J5KDU4"/>
<organism evidence="1 2">
    <name type="scientific">Zingiber officinale</name>
    <name type="common">Ginger</name>
    <name type="synonym">Amomum zingiber</name>
    <dbReference type="NCBI Taxonomy" id="94328"/>
    <lineage>
        <taxon>Eukaryota</taxon>
        <taxon>Viridiplantae</taxon>
        <taxon>Streptophyta</taxon>
        <taxon>Embryophyta</taxon>
        <taxon>Tracheophyta</taxon>
        <taxon>Spermatophyta</taxon>
        <taxon>Magnoliopsida</taxon>
        <taxon>Liliopsida</taxon>
        <taxon>Zingiberales</taxon>
        <taxon>Zingiberaceae</taxon>
        <taxon>Zingiber</taxon>
    </lineage>
</organism>
<dbReference type="Proteomes" id="UP000734854">
    <property type="component" value="Unassembled WGS sequence"/>
</dbReference>
<dbReference type="Gene3D" id="3.80.10.10">
    <property type="entry name" value="Ribonuclease Inhibitor"/>
    <property type="match status" value="1"/>
</dbReference>
<gene>
    <name evidence="1" type="ORF">ZIOFF_054632</name>
</gene>
<dbReference type="InterPro" id="IPR032675">
    <property type="entry name" value="LRR_dom_sf"/>
</dbReference>
<sequence length="160" mass="18229">MIPFYFPNCKGFDFIPDVISFCTGVVPPGSLRNLITFEVINCKKIIGCPYSTHVFSPSIANELQSLERLEIKHKAPLRLSLPTKKAVIWRRGTFPMLKRLLFTKLPRLICFFEGEPAKTLDWPSLEYIHLSDCSNLARLSIGCESTQVEEVHVVKLDDMD</sequence>
<evidence type="ECO:0000313" key="1">
    <source>
        <dbReference type="EMBL" id="KAG6486062.1"/>
    </source>
</evidence>
<protein>
    <recommendedName>
        <fullName evidence="3">Disease resistance protein</fullName>
    </recommendedName>
</protein>
<keyword evidence="2" id="KW-1185">Reference proteome</keyword>
<accession>A0A8J5KDU4</accession>
<proteinExistence type="predicted"/>
<evidence type="ECO:0000313" key="2">
    <source>
        <dbReference type="Proteomes" id="UP000734854"/>
    </source>
</evidence>
<reference evidence="1 2" key="1">
    <citation type="submission" date="2020-08" db="EMBL/GenBank/DDBJ databases">
        <title>Plant Genome Project.</title>
        <authorList>
            <person name="Zhang R.-G."/>
        </authorList>
    </citation>
    <scope>NUCLEOTIDE SEQUENCE [LARGE SCALE GENOMIC DNA]</scope>
    <source>
        <tissue evidence="1">Rhizome</tissue>
    </source>
</reference>